<feature type="region of interest" description="Disordered" evidence="1">
    <location>
        <begin position="62"/>
        <end position="110"/>
    </location>
</feature>
<feature type="region of interest" description="Disordered" evidence="1">
    <location>
        <begin position="24"/>
        <end position="44"/>
    </location>
</feature>
<reference evidence="2 3" key="1">
    <citation type="submission" date="2024-01" db="EMBL/GenBank/DDBJ databases">
        <title>Genome assemblies of Stephania.</title>
        <authorList>
            <person name="Yang L."/>
        </authorList>
    </citation>
    <scope>NUCLEOTIDE SEQUENCE [LARGE SCALE GENOMIC DNA]</scope>
    <source>
        <strain evidence="2">QJT</strain>
        <tissue evidence="2">Leaf</tissue>
    </source>
</reference>
<name>A0AAP0P5C6_9MAGN</name>
<evidence type="ECO:0000313" key="3">
    <source>
        <dbReference type="Proteomes" id="UP001417504"/>
    </source>
</evidence>
<feature type="compositionally biased region" description="Basic and acidic residues" evidence="1">
    <location>
        <begin position="28"/>
        <end position="37"/>
    </location>
</feature>
<dbReference type="EMBL" id="JBBNAE010000004">
    <property type="protein sequence ID" value="KAK9130734.1"/>
    <property type="molecule type" value="Genomic_DNA"/>
</dbReference>
<keyword evidence="3" id="KW-1185">Reference proteome</keyword>
<accession>A0AAP0P5C6</accession>
<protein>
    <submittedName>
        <fullName evidence="2">Uncharacterized protein</fullName>
    </submittedName>
</protein>
<evidence type="ECO:0000313" key="2">
    <source>
        <dbReference type="EMBL" id="KAK9130734.1"/>
    </source>
</evidence>
<feature type="compositionally biased region" description="Basic and acidic residues" evidence="1">
    <location>
        <begin position="79"/>
        <end position="108"/>
    </location>
</feature>
<comment type="caution">
    <text evidence="2">The sequence shown here is derived from an EMBL/GenBank/DDBJ whole genome shotgun (WGS) entry which is preliminary data.</text>
</comment>
<proteinExistence type="predicted"/>
<dbReference type="AlphaFoldDB" id="A0AAP0P5C6"/>
<gene>
    <name evidence="2" type="ORF">Sjap_011221</name>
</gene>
<sequence>MSSSWDGVRVEETGILYGAGYWAGDGNSPREGHEAGRRGPSPCWRMEAHGFHVLEPRMMKMNKPHDMTTSTSDAYTGKSDGKGCDEHTPKANHKNNDPKKRHGTEATKHAKQKCLPLVHWRTQGWILTLPPL</sequence>
<dbReference type="Proteomes" id="UP001417504">
    <property type="component" value="Unassembled WGS sequence"/>
</dbReference>
<evidence type="ECO:0000256" key="1">
    <source>
        <dbReference type="SAM" id="MobiDB-lite"/>
    </source>
</evidence>
<organism evidence="2 3">
    <name type="scientific">Stephania japonica</name>
    <dbReference type="NCBI Taxonomy" id="461633"/>
    <lineage>
        <taxon>Eukaryota</taxon>
        <taxon>Viridiplantae</taxon>
        <taxon>Streptophyta</taxon>
        <taxon>Embryophyta</taxon>
        <taxon>Tracheophyta</taxon>
        <taxon>Spermatophyta</taxon>
        <taxon>Magnoliopsida</taxon>
        <taxon>Ranunculales</taxon>
        <taxon>Menispermaceae</taxon>
        <taxon>Menispermoideae</taxon>
        <taxon>Cissampelideae</taxon>
        <taxon>Stephania</taxon>
    </lineage>
</organism>